<comment type="caution">
    <text evidence="4">The sequence shown here is derived from an EMBL/GenBank/DDBJ whole genome shotgun (WGS) entry which is preliminary data.</text>
</comment>
<proteinExistence type="predicted"/>
<keyword evidence="1" id="KW-0677">Repeat</keyword>
<keyword evidence="5" id="KW-1185">Reference proteome</keyword>
<dbReference type="EMBL" id="PQXJ01000059">
    <property type="protein sequence ID" value="TGO66536.1"/>
    <property type="molecule type" value="Genomic_DNA"/>
</dbReference>
<dbReference type="InterPro" id="IPR036770">
    <property type="entry name" value="Ankyrin_rpt-contain_sf"/>
</dbReference>
<keyword evidence="2 3" id="KW-0040">ANK repeat</keyword>
<evidence type="ECO:0000256" key="1">
    <source>
        <dbReference type="ARBA" id="ARBA00022737"/>
    </source>
</evidence>
<dbReference type="Gene3D" id="1.25.40.20">
    <property type="entry name" value="Ankyrin repeat-containing domain"/>
    <property type="match status" value="1"/>
</dbReference>
<dbReference type="SMART" id="SM00248">
    <property type="entry name" value="ANK"/>
    <property type="match status" value="3"/>
</dbReference>
<dbReference type="PROSITE" id="PS50088">
    <property type="entry name" value="ANK_REPEAT"/>
    <property type="match status" value="2"/>
</dbReference>
<name>A0A4Z1IYU7_9HELO</name>
<feature type="repeat" description="ANK" evidence="3">
    <location>
        <begin position="106"/>
        <end position="139"/>
    </location>
</feature>
<feature type="repeat" description="ANK" evidence="3">
    <location>
        <begin position="73"/>
        <end position="105"/>
    </location>
</feature>
<dbReference type="InterPro" id="IPR002110">
    <property type="entry name" value="Ankyrin_rpt"/>
</dbReference>
<organism evidence="4 5">
    <name type="scientific">Botryotinia narcissicola</name>
    <dbReference type="NCBI Taxonomy" id="278944"/>
    <lineage>
        <taxon>Eukaryota</taxon>
        <taxon>Fungi</taxon>
        <taxon>Dikarya</taxon>
        <taxon>Ascomycota</taxon>
        <taxon>Pezizomycotina</taxon>
        <taxon>Leotiomycetes</taxon>
        <taxon>Helotiales</taxon>
        <taxon>Sclerotiniaceae</taxon>
        <taxon>Botryotinia</taxon>
    </lineage>
</organism>
<reference evidence="4 5" key="1">
    <citation type="submission" date="2017-12" db="EMBL/GenBank/DDBJ databases">
        <title>Comparative genomics of Botrytis spp.</title>
        <authorList>
            <person name="Valero-Jimenez C.A."/>
            <person name="Tapia P."/>
            <person name="Veloso J."/>
            <person name="Silva-Moreno E."/>
            <person name="Staats M."/>
            <person name="Valdes J.H."/>
            <person name="Van Kan J.A.L."/>
        </authorList>
    </citation>
    <scope>NUCLEOTIDE SEQUENCE [LARGE SCALE GENOMIC DNA]</scope>
    <source>
        <strain evidence="4 5">MUCL2120</strain>
    </source>
</reference>
<dbReference type="AlphaFoldDB" id="A0A4Z1IYU7"/>
<dbReference type="OrthoDB" id="341259at2759"/>
<dbReference type="SUPFAM" id="SSF48403">
    <property type="entry name" value="Ankyrin repeat"/>
    <property type="match status" value="1"/>
</dbReference>
<protein>
    <submittedName>
        <fullName evidence="4">Uncharacterized protein</fullName>
    </submittedName>
</protein>
<evidence type="ECO:0000313" key="5">
    <source>
        <dbReference type="Proteomes" id="UP000297452"/>
    </source>
</evidence>
<gene>
    <name evidence="4" type="ORF">BOTNAR_0059g00180</name>
</gene>
<dbReference type="PANTHER" id="PTHR24198:SF165">
    <property type="entry name" value="ANKYRIN REPEAT-CONTAINING PROTEIN-RELATED"/>
    <property type="match status" value="1"/>
</dbReference>
<dbReference type="Pfam" id="PF12796">
    <property type="entry name" value="Ank_2"/>
    <property type="match status" value="1"/>
</dbReference>
<dbReference type="PANTHER" id="PTHR24198">
    <property type="entry name" value="ANKYRIN REPEAT AND PROTEIN KINASE DOMAIN-CONTAINING PROTEIN"/>
    <property type="match status" value="1"/>
</dbReference>
<evidence type="ECO:0000256" key="3">
    <source>
        <dbReference type="PROSITE-ProRule" id="PRU00023"/>
    </source>
</evidence>
<dbReference type="STRING" id="278944.A0A4Z1IYU7"/>
<dbReference type="PROSITE" id="PS50297">
    <property type="entry name" value="ANK_REP_REGION"/>
    <property type="match status" value="2"/>
</dbReference>
<accession>A0A4Z1IYU7</accession>
<sequence length="154" mass="17473">MESPYNEILSPIFRVNDATFAMLLDQGVHFENETTKINHPLAQAIREAISKDHISILKLLLTKSYGINVEDGEGRTPLFWAIDSRRENMINLLLDWGDNIELKDKYDCTPLMYATFQGPYLSNVKTLLDRGADIDAKNIEGSSPLSIIKKIFLD</sequence>
<dbReference type="Proteomes" id="UP000297452">
    <property type="component" value="Unassembled WGS sequence"/>
</dbReference>
<evidence type="ECO:0000313" key="4">
    <source>
        <dbReference type="EMBL" id="TGO66536.1"/>
    </source>
</evidence>
<evidence type="ECO:0000256" key="2">
    <source>
        <dbReference type="ARBA" id="ARBA00023043"/>
    </source>
</evidence>